<evidence type="ECO:0000313" key="2">
    <source>
        <dbReference type="EMBL" id="WTU72303.1"/>
    </source>
</evidence>
<reference evidence="2" key="1">
    <citation type="submission" date="2022-10" db="EMBL/GenBank/DDBJ databases">
        <title>The complete genomes of actinobacterial strains from the NBC collection.</title>
        <authorList>
            <person name="Joergensen T.S."/>
            <person name="Alvarez Arevalo M."/>
            <person name="Sterndorff E.B."/>
            <person name="Faurdal D."/>
            <person name="Vuksanovic O."/>
            <person name="Mourched A.-S."/>
            <person name="Charusanti P."/>
            <person name="Shaw S."/>
            <person name="Blin K."/>
            <person name="Weber T."/>
        </authorList>
    </citation>
    <scope>NUCLEOTIDE SEQUENCE</scope>
    <source>
        <strain evidence="2">NBC_00049</strain>
    </source>
</reference>
<dbReference type="EMBL" id="CP108264">
    <property type="protein sequence ID" value="WTU72303.1"/>
    <property type="molecule type" value="Genomic_DNA"/>
</dbReference>
<gene>
    <name evidence="2" type="ORF">OG327_02580</name>
</gene>
<dbReference type="AlphaFoldDB" id="A0AAU2JJ76"/>
<proteinExistence type="predicted"/>
<protein>
    <submittedName>
        <fullName evidence="2">Uncharacterized protein</fullName>
    </submittedName>
</protein>
<keyword evidence="1" id="KW-1133">Transmembrane helix</keyword>
<organism evidence="2">
    <name type="scientific">Streptomyces sp. NBC_00049</name>
    <dbReference type="NCBI Taxonomy" id="2903617"/>
    <lineage>
        <taxon>Bacteria</taxon>
        <taxon>Bacillati</taxon>
        <taxon>Actinomycetota</taxon>
        <taxon>Actinomycetes</taxon>
        <taxon>Kitasatosporales</taxon>
        <taxon>Streptomycetaceae</taxon>
        <taxon>Streptomyces</taxon>
    </lineage>
</organism>
<evidence type="ECO:0000256" key="1">
    <source>
        <dbReference type="SAM" id="Phobius"/>
    </source>
</evidence>
<feature type="transmembrane region" description="Helical" evidence="1">
    <location>
        <begin position="87"/>
        <end position="105"/>
    </location>
</feature>
<accession>A0AAU2JJ76</accession>
<keyword evidence="1" id="KW-0472">Membrane</keyword>
<keyword evidence="1" id="KW-0812">Transmembrane</keyword>
<sequence length="112" mass="11683">MINRQGVQVVRHLSAGVGLVPARHGDRGCGVDFPVMERRAAVEPSSRAGGERHGMMKSVVRFGPALVILGGAIGLAGRASAGGVAPLWWILRGASSAVIGGAEVYRMRLARK</sequence>
<name>A0AAU2JJ76_9ACTN</name>
<feature type="transmembrane region" description="Helical" evidence="1">
    <location>
        <begin position="62"/>
        <end position="81"/>
    </location>
</feature>